<organism evidence="2 3">
    <name type="scientific">Purpureocillium lilacinum</name>
    <name type="common">Paecilomyces lilacinus</name>
    <dbReference type="NCBI Taxonomy" id="33203"/>
    <lineage>
        <taxon>Eukaryota</taxon>
        <taxon>Fungi</taxon>
        <taxon>Dikarya</taxon>
        <taxon>Ascomycota</taxon>
        <taxon>Pezizomycotina</taxon>
        <taxon>Sordariomycetes</taxon>
        <taxon>Hypocreomycetidae</taxon>
        <taxon>Hypocreales</taxon>
        <taxon>Ophiocordycipitaceae</taxon>
        <taxon>Purpureocillium</taxon>
    </lineage>
</organism>
<name>A0A2U3EPY8_PURLI</name>
<gene>
    <name evidence="2" type="ORF">PCL_03755</name>
</gene>
<comment type="caution">
    <text evidence="2">The sequence shown here is derived from an EMBL/GenBank/DDBJ whole genome shotgun (WGS) entry which is preliminary data.</text>
</comment>
<evidence type="ECO:0000313" key="3">
    <source>
        <dbReference type="Proteomes" id="UP000245956"/>
    </source>
</evidence>
<dbReference type="Proteomes" id="UP000245956">
    <property type="component" value="Unassembled WGS sequence"/>
</dbReference>
<evidence type="ECO:0000256" key="1">
    <source>
        <dbReference type="SAM" id="MobiDB-lite"/>
    </source>
</evidence>
<reference evidence="2 3" key="1">
    <citation type="journal article" date="2016" name="Front. Microbiol.">
        <title>Genome and transcriptome sequences reveal the specific parasitism of the nematophagous Purpureocillium lilacinum 36-1.</title>
        <authorList>
            <person name="Xie J."/>
            <person name="Li S."/>
            <person name="Mo C."/>
            <person name="Xiao X."/>
            <person name="Peng D."/>
            <person name="Wang G."/>
            <person name="Xiao Y."/>
        </authorList>
    </citation>
    <scope>NUCLEOTIDE SEQUENCE [LARGE SCALE GENOMIC DNA]</scope>
    <source>
        <strain evidence="2 3">36-1</strain>
    </source>
</reference>
<feature type="region of interest" description="Disordered" evidence="1">
    <location>
        <begin position="1"/>
        <end position="26"/>
    </location>
</feature>
<sequence>MPNRPSSKSFVSSSSSSSSDSDASIDSTSVAGFRHSMDSTATRPVASVEVLRCMRCARAVEATSTDDVSSTGMVRIAHNLYYCESEPHCFIALPAQGRHQLRMSMPLPAHREMVVEAYDTPREEPQFPSPIGLCKLRSYQRKRLLLEPTSPAEFANAHECIQRSSWTDQKGRSASKADAQLSGVQQSCASPRSLSRITIGARPTKMRSRFSLSPCSSACMQAAVGLGTRQCAVGKVQESGQMEALVFPDLKIAAILGGRVCGIWLERQAGCRCNGHPFRWAAGAQGWPMRRLLTLGSAVVTSHAVRPATKTPLHHGVSRTGAAPSRSGLVAAGLQWS</sequence>
<proteinExistence type="predicted"/>
<dbReference type="AlphaFoldDB" id="A0A2U3EPY8"/>
<protein>
    <submittedName>
        <fullName evidence="2">Uncharacterized protein</fullName>
    </submittedName>
</protein>
<dbReference type="EMBL" id="LCWV01000001">
    <property type="protein sequence ID" value="PWI76561.1"/>
    <property type="molecule type" value="Genomic_DNA"/>
</dbReference>
<feature type="region of interest" description="Disordered" evidence="1">
    <location>
        <begin position="166"/>
        <end position="189"/>
    </location>
</feature>
<evidence type="ECO:0000313" key="2">
    <source>
        <dbReference type="EMBL" id="PWI76561.1"/>
    </source>
</evidence>
<accession>A0A2U3EPY8</accession>